<proteinExistence type="predicted"/>
<dbReference type="AlphaFoldDB" id="A0A5B7F0R7"/>
<gene>
    <name evidence="1" type="ORF">E2C01_034495</name>
</gene>
<dbReference type="InterPro" id="IPR024080">
    <property type="entry name" value="Neurolysin/TOP_N"/>
</dbReference>
<organism evidence="1 2">
    <name type="scientific">Portunus trituberculatus</name>
    <name type="common">Swimming crab</name>
    <name type="synonym">Neptunus trituberculatus</name>
    <dbReference type="NCBI Taxonomy" id="210409"/>
    <lineage>
        <taxon>Eukaryota</taxon>
        <taxon>Metazoa</taxon>
        <taxon>Ecdysozoa</taxon>
        <taxon>Arthropoda</taxon>
        <taxon>Crustacea</taxon>
        <taxon>Multicrustacea</taxon>
        <taxon>Malacostraca</taxon>
        <taxon>Eumalacostraca</taxon>
        <taxon>Eucarida</taxon>
        <taxon>Decapoda</taxon>
        <taxon>Pleocyemata</taxon>
        <taxon>Brachyura</taxon>
        <taxon>Eubrachyura</taxon>
        <taxon>Portunoidea</taxon>
        <taxon>Portunidae</taxon>
        <taxon>Portuninae</taxon>
        <taxon>Portunus</taxon>
    </lineage>
</organism>
<dbReference type="OrthoDB" id="534666at2759"/>
<sequence>MKLGLMVSATLCRFSTAVLPHSFRSLLFRLPVCPPSRKLLATSTMPAPQGINGVFDFRKITPEDIEKQTDALIAKQRSAYNSVGSLSLTQVTYENVIKVRGKL</sequence>
<evidence type="ECO:0000313" key="1">
    <source>
        <dbReference type="EMBL" id="MPC40920.1"/>
    </source>
</evidence>
<dbReference type="EMBL" id="VSRR010004858">
    <property type="protein sequence ID" value="MPC40920.1"/>
    <property type="molecule type" value="Genomic_DNA"/>
</dbReference>
<reference evidence="1 2" key="1">
    <citation type="submission" date="2019-05" db="EMBL/GenBank/DDBJ databases">
        <title>Another draft genome of Portunus trituberculatus and its Hox gene families provides insights of decapod evolution.</title>
        <authorList>
            <person name="Jeong J.-H."/>
            <person name="Song I."/>
            <person name="Kim S."/>
            <person name="Choi T."/>
            <person name="Kim D."/>
            <person name="Ryu S."/>
            <person name="Kim W."/>
        </authorList>
    </citation>
    <scope>NUCLEOTIDE SEQUENCE [LARGE SCALE GENOMIC DNA]</scope>
    <source>
        <tissue evidence="1">Muscle</tissue>
    </source>
</reference>
<keyword evidence="2" id="KW-1185">Reference proteome</keyword>
<protein>
    <submittedName>
        <fullName evidence="1">Uncharacterized protein</fullName>
    </submittedName>
</protein>
<evidence type="ECO:0000313" key="2">
    <source>
        <dbReference type="Proteomes" id="UP000324222"/>
    </source>
</evidence>
<dbReference type="Gene3D" id="1.20.1050.40">
    <property type="entry name" value="Endopeptidase. Chain P, domain 1"/>
    <property type="match status" value="1"/>
</dbReference>
<name>A0A5B7F0R7_PORTR</name>
<comment type="caution">
    <text evidence="1">The sequence shown here is derived from an EMBL/GenBank/DDBJ whole genome shotgun (WGS) entry which is preliminary data.</text>
</comment>
<dbReference type="Proteomes" id="UP000324222">
    <property type="component" value="Unassembled WGS sequence"/>
</dbReference>
<accession>A0A5B7F0R7</accession>